<comment type="caution">
    <text evidence="2">The sequence shown here is derived from an EMBL/GenBank/DDBJ whole genome shotgun (WGS) entry which is preliminary data.</text>
</comment>
<dbReference type="PANTHER" id="PTHR33202:SF7">
    <property type="entry name" value="FERRIC UPTAKE REGULATION PROTEIN"/>
    <property type="match status" value="1"/>
</dbReference>
<protein>
    <recommendedName>
        <fullName evidence="1">Ferric uptake regulation protein</fullName>
    </recommendedName>
</protein>
<evidence type="ECO:0000313" key="2">
    <source>
        <dbReference type="EMBL" id="MFD2258206.1"/>
    </source>
</evidence>
<proteinExistence type="inferred from homology"/>
<dbReference type="InterPro" id="IPR036390">
    <property type="entry name" value="WH_DNA-bd_sf"/>
</dbReference>
<gene>
    <name evidence="2" type="primary">irrA</name>
    <name evidence="1" type="synonym">fur</name>
    <name evidence="2" type="ORF">ACFSMZ_00290</name>
</gene>
<keyword evidence="1" id="KW-0238">DNA-binding</keyword>
<reference evidence="3" key="1">
    <citation type="journal article" date="2019" name="Int. J. Syst. Evol. Microbiol.">
        <title>The Global Catalogue of Microorganisms (GCM) 10K type strain sequencing project: providing services to taxonomists for standard genome sequencing and annotation.</title>
        <authorList>
            <consortium name="The Broad Institute Genomics Platform"/>
            <consortium name="The Broad Institute Genome Sequencing Center for Infectious Disease"/>
            <person name="Wu L."/>
            <person name="Ma J."/>
        </authorList>
    </citation>
    <scope>NUCLEOTIDE SEQUENCE [LARGE SCALE GENOMIC DNA]</scope>
    <source>
        <strain evidence="3">KCTC 23707</strain>
    </source>
</reference>
<dbReference type="InterPro" id="IPR036388">
    <property type="entry name" value="WH-like_DNA-bd_sf"/>
</dbReference>
<sequence length="144" mass="16421">MSELTDQDIFQLEARVREAGLRPTRQRIALARLLFGSGEHRHVSAEELHEQAVAAGIQVSLATVYNTLHQFTEAGMLRILPVEGSRTYFDTNTSEHHHFFYEGEERLVDIPDGNMSVTNLPEPPEGMEIAHVDILVRLRPKRRH</sequence>
<dbReference type="Pfam" id="PF01475">
    <property type="entry name" value="FUR"/>
    <property type="match status" value="1"/>
</dbReference>
<keyword evidence="1" id="KW-0805">Transcription regulation</keyword>
<dbReference type="EMBL" id="JBHUIR010000001">
    <property type="protein sequence ID" value="MFD2258206.1"/>
    <property type="molecule type" value="Genomic_DNA"/>
</dbReference>
<dbReference type="NCBIfam" id="NF045677">
    <property type="entry name" value="FeRespRegIrr"/>
    <property type="match status" value="1"/>
</dbReference>
<dbReference type="RefSeq" id="WP_345097543.1">
    <property type="nucleotide sequence ID" value="NZ_BAABGS010000002.1"/>
</dbReference>
<dbReference type="InterPro" id="IPR002481">
    <property type="entry name" value="FUR"/>
</dbReference>
<keyword evidence="1" id="KW-0963">Cytoplasm</keyword>
<keyword evidence="3" id="KW-1185">Reference proteome</keyword>
<dbReference type="CDD" id="cd07153">
    <property type="entry name" value="Fur_like"/>
    <property type="match status" value="1"/>
</dbReference>
<dbReference type="Proteomes" id="UP001597373">
    <property type="component" value="Unassembled WGS sequence"/>
</dbReference>
<keyword evidence="1" id="KW-0862">Zinc</keyword>
<keyword evidence="1" id="KW-0408">Iron</keyword>
<dbReference type="PANTHER" id="PTHR33202">
    <property type="entry name" value="ZINC UPTAKE REGULATION PROTEIN"/>
    <property type="match status" value="1"/>
</dbReference>
<comment type="subunit">
    <text evidence="1">Homodimer.</text>
</comment>
<comment type="similarity">
    <text evidence="1">Belongs to the Fur family.</text>
</comment>
<keyword evidence="1" id="KW-0678">Repressor</keyword>
<dbReference type="NCBIfam" id="NF045678">
    <property type="entry name" value="TransRegIrrA"/>
    <property type="match status" value="1"/>
</dbReference>
<keyword evidence="1" id="KW-0804">Transcription</keyword>
<dbReference type="SUPFAM" id="SSF46785">
    <property type="entry name" value="Winged helix' DNA-binding domain"/>
    <property type="match status" value="1"/>
</dbReference>
<evidence type="ECO:0000313" key="3">
    <source>
        <dbReference type="Proteomes" id="UP001597373"/>
    </source>
</evidence>
<accession>A0ABW5DBV3</accession>
<comment type="subcellular location">
    <subcellularLocation>
        <location evidence="1">Cytoplasm</location>
    </subcellularLocation>
</comment>
<organism evidence="2 3">
    <name type="scientific">Chelativorans composti</name>
    <dbReference type="NCBI Taxonomy" id="768533"/>
    <lineage>
        <taxon>Bacteria</taxon>
        <taxon>Pseudomonadati</taxon>
        <taxon>Pseudomonadota</taxon>
        <taxon>Alphaproteobacteria</taxon>
        <taxon>Hyphomicrobiales</taxon>
        <taxon>Phyllobacteriaceae</taxon>
        <taxon>Chelativorans</taxon>
    </lineage>
</organism>
<name>A0ABW5DBV3_9HYPH</name>
<dbReference type="Gene3D" id="1.10.10.10">
    <property type="entry name" value="Winged helix-like DNA-binding domain superfamily/Winged helix DNA-binding domain"/>
    <property type="match status" value="1"/>
</dbReference>
<evidence type="ECO:0000256" key="1">
    <source>
        <dbReference type="RuleBase" id="RU364037"/>
    </source>
</evidence>
<keyword evidence="1" id="KW-0479">Metal-binding</keyword>